<protein>
    <recommendedName>
        <fullName evidence="4">NR LBD domain-containing protein</fullName>
    </recommendedName>
</protein>
<dbReference type="InterPro" id="IPR035500">
    <property type="entry name" value="NHR-like_dom_sf"/>
</dbReference>
<evidence type="ECO:0000313" key="6">
    <source>
        <dbReference type="Proteomes" id="UP001432027"/>
    </source>
</evidence>
<sequence>MTSKSLQIPHNIVAIGEHVNRLVDNLMYIEFRHQSLRRSDQKPLPTNPQTIHDLLQRPTAMGQPHQDMLGWPLAQIHTRAVMSLEEHAQLRICLPSLTAINLPPSYKFWFYVDLVHLIEWAKTLDFFRSLNLADQRELICFSAFQIFNVTQSYFSYSKGSNRLTFPDGKFSVWSPREAGQDIIGPMIRLQMDITEYLLLKALVVCNPSCETISEGAQTILMKQREKLSKVLFEHCMKTSGRQRGPSRFGEIIALESIMLQKALKSKHLQALLVSLKLRPTRVVLWDEVSGVNH</sequence>
<keyword evidence="3" id="KW-0675">Receptor</keyword>
<evidence type="ECO:0000256" key="2">
    <source>
        <dbReference type="ARBA" id="ARBA00023163"/>
    </source>
</evidence>
<dbReference type="Pfam" id="PF00104">
    <property type="entry name" value="Hormone_recep"/>
    <property type="match status" value="1"/>
</dbReference>
<dbReference type="SUPFAM" id="SSF48508">
    <property type="entry name" value="Nuclear receptor ligand-binding domain"/>
    <property type="match status" value="1"/>
</dbReference>
<keyword evidence="2" id="KW-0804">Transcription</keyword>
<organism evidence="5 6">
    <name type="scientific">Pristionchus entomophagus</name>
    <dbReference type="NCBI Taxonomy" id="358040"/>
    <lineage>
        <taxon>Eukaryota</taxon>
        <taxon>Metazoa</taxon>
        <taxon>Ecdysozoa</taxon>
        <taxon>Nematoda</taxon>
        <taxon>Chromadorea</taxon>
        <taxon>Rhabditida</taxon>
        <taxon>Rhabditina</taxon>
        <taxon>Diplogasteromorpha</taxon>
        <taxon>Diplogasteroidea</taxon>
        <taxon>Neodiplogasteridae</taxon>
        <taxon>Pristionchus</taxon>
    </lineage>
</organism>
<dbReference type="CDD" id="cd06157">
    <property type="entry name" value="NR_LBD"/>
    <property type="match status" value="1"/>
</dbReference>
<evidence type="ECO:0000259" key="4">
    <source>
        <dbReference type="PROSITE" id="PS51843"/>
    </source>
</evidence>
<evidence type="ECO:0000256" key="1">
    <source>
        <dbReference type="ARBA" id="ARBA00023015"/>
    </source>
</evidence>
<accession>A0AAV5TH60</accession>
<dbReference type="PROSITE" id="PS51843">
    <property type="entry name" value="NR_LBD"/>
    <property type="match status" value="1"/>
</dbReference>
<dbReference type="SMART" id="SM00430">
    <property type="entry name" value="HOLI"/>
    <property type="match status" value="1"/>
</dbReference>
<gene>
    <name evidence="5" type="ORF">PENTCL1PPCAC_15810</name>
</gene>
<proteinExistence type="predicted"/>
<dbReference type="AlphaFoldDB" id="A0AAV5TH60"/>
<dbReference type="EMBL" id="BTSX01000004">
    <property type="protein sequence ID" value="GMS93635.1"/>
    <property type="molecule type" value="Genomic_DNA"/>
</dbReference>
<dbReference type="PRINTS" id="PR00398">
    <property type="entry name" value="STRDHORMONER"/>
</dbReference>
<evidence type="ECO:0000256" key="3">
    <source>
        <dbReference type="ARBA" id="ARBA00023170"/>
    </source>
</evidence>
<keyword evidence="1" id="KW-0805">Transcription regulation</keyword>
<feature type="non-terminal residue" evidence="5">
    <location>
        <position position="293"/>
    </location>
</feature>
<dbReference type="InterPro" id="IPR050274">
    <property type="entry name" value="Nuclear_hormone_rcpt_NR2"/>
</dbReference>
<dbReference type="Proteomes" id="UP001432027">
    <property type="component" value="Unassembled WGS sequence"/>
</dbReference>
<dbReference type="InterPro" id="IPR001723">
    <property type="entry name" value="Nuclear_hrmn_rcpt"/>
</dbReference>
<dbReference type="PANTHER" id="PTHR24083">
    <property type="entry name" value="NUCLEAR HORMONE RECEPTOR"/>
    <property type="match status" value="1"/>
</dbReference>
<name>A0AAV5TH60_9BILA</name>
<feature type="domain" description="NR LBD" evidence="4">
    <location>
        <begin position="65"/>
        <end position="293"/>
    </location>
</feature>
<reference evidence="5" key="1">
    <citation type="submission" date="2023-10" db="EMBL/GenBank/DDBJ databases">
        <title>Genome assembly of Pristionchus species.</title>
        <authorList>
            <person name="Yoshida K."/>
            <person name="Sommer R.J."/>
        </authorList>
    </citation>
    <scope>NUCLEOTIDE SEQUENCE</scope>
    <source>
        <strain evidence="5">RS0144</strain>
    </source>
</reference>
<dbReference type="InterPro" id="IPR000536">
    <property type="entry name" value="Nucl_hrmn_rcpt_lig-bd"/>
</dbReference>
<keyword evidence="6" id="KW-1185">Reference proteome</keyword>
<comment type="caution">
    <text evidence="5">The sequence shown here is derived from an EMBL/GenBank/DDBJ whole genome shotgun (WGS) entry which is preliminary data.</text>
</comment>
<dbReference type="Gene3D" id="1.10.565.10">
    <property type="entry name" value="Retinoid X Receptor"/>
    <property type="match status" value="1"/>
</dbReference>
<evidence type="ECO:0000313" key="5">
    <source>
        <dbReference type="EMBL" id="GMS93635.1"/>
    </source>
</evidence>